<evidence type="ECO:0000256" key="1">
    <source>
        <dbReference type="ARBA" id="ARBA00006285"/>
    </source>
</evidence>
<evidence type="ECO:0000256" key="4">
    <source>
        <dbReference type="PIRSR" id="PIRSR625705-1"/>
    </source>
</evidence>
<sequence>MVVISPQLTLFGRGWPLARFRLTWRLVGALVLALLGLFLVGARFAIFLSSLPLSVNAAPLVIPTLREWHGGLGTFTLSAGARIVLDPPAAARLRATALVFQQDLQAVSGLRLPIVTQETPSTGDLWLTLKNDDPVIGSEGYVLVIADTLTISAHTEAGIFYGTRTVLQMLMQDPFRSQLARGMARDYPRYPVRGFMLDVGRRYFTPGLLADYIRLLSWFKMNEFQLHLNDNAPGAGERPDWRRQYAAFRLQSARFRGLAARDGAYSRADIASLQALAQTHAVTLIPEIDTPAHDLALTQYRPDLASPHASKEFLNLANPGSLRFVEDLWNEFLPWFASSQVHIGADEYALNDADRYRAFVNRLAAFLSSKGKTVRMWGSLSLMKSRVPVARSIVLDIWNNRWANPVQMAREGFQLINMNDNLLYIVPRAGYYHDYLDTKTLYTRWQPFIFDLTDPHLNLAPNDPHLLGAMFALWNDKLNVVSDAQIDDRIEPAVHVLSQKLWSGETPLPYGQFVQLALQLSAVPGTHLPEPPLPFEFTPHQQGYGHEGRSLSRSEPLVMGTLWRRRL</sequence>
<feature type="domain" description="Glycoside hydrolase family 20 catalytic" evidence="5">
    <location>
        <begin position="357"/>
        <end position="504"/>
    </location>
</feature>
<dbReference type="AlphaFoldDB" id="A0A455SVT1"/>
<dbReference type="GO" id="GO:0004563">
    <property type="term" value="F:beta-N-acetylhexosaminidase activity"/>
    <property type="evidence" value="ECO:0007669"/>
    <property type="project" value="InterPro"/>
</dbReference>
<dbReference type="PANTHER" id="PTHR43678">
    <property type="entry name" value="PUTATIVE (AFU_ORTHOLOGUE AFUA_2G00640)-RELATED"/>
    <property type="match status" value="1"/>
</dbReference>
<dbReference type="Gene3D" id="3.30.379.10">
    <property type="entry name" value="Chitobiase/beta-hexosaminidase domain 2-like"/>
    <property type="match status" value="1"/>
</dbReference>
<dbReference type="SUPFAM" id="SSF55545">
    <property type="entry name" value="beta-N-acetylhexosaminidase-like domain"/>
    <property type="match status" value="1"/>
</dbReference>
<feature type="domain" description="Beta-hexosaminidase bacterial type N-terminal" evidence="6">
    <location>
        <begin position="59"/>
        <end position="187"/>
    </location>
</feature>
<dbReference type="InterPro" id="IPR052764">
    <property type="entry name" value="GH20_Enzymes"/>
</dbReference>
<dbReference type="InterPro" id="IPR025705">
    <property type="entry name" value="Beta_hexosaminidase_sua/sub"/>
</dbReference>
<dbReference type="PRINTS" id="PR00738">
    <property type="entry name" value="GLHYDRLASE20"/>
</dbReference>
<dbReference type="InterPro" id="IPR017853">
    <property type="entry name" value="GH"/>
</dbReference>
<dbReference type="InterPro" id="IPR029018">
    <property type="entry name" value="Hex-like_dom2"/>
</dbReference>
<dbReference type="Pfam" id="PF00728">
    <property type="entry name" value="Glyco_hydro_20"/>
    <property type="match status" value="2"/>
</dbReference>
<dbReference type="Pfam" id="PF02838">
    <property type="entry name" value="Glyco_hydro_20b"/>
    <property type="match status" value="1"/>
</dbReference>
<evidence type="ECO:0000259" key="5">
    <source>
        <dbReference type="Pfam" id="PF00728"/>
    </source>
</evidence>
<dbReference type="InterPro" id="IPR015883">
    <property type="entry name" value="Glyco_hydro_20_cat"/>
</dbReference>
<evidence type="ECO:0000313" key="7">
    <source>
        <dbReference type="EMBL" id="BBH92533.1"/>
    </source>
</evidence>
<accession>A0A455SVT1</accession>
<dbReference type="InterPro" id="IPR015882">
    <property type="entry name" value="HEX_bac_N"/>
</dbReference>
<feature type="active site" description="Proton donor" evidence="4">
    <location>
        <position position="347"/>
    </location>
</feature>
<dbReference type="Gene3D" id="3.20.20.80">
    <property type="entry name" value="Glycosidases"/>
    <property type="match status" value="1"/>
</dbReference>
<dbReference type="PANTHER" id="PTHR43678:SF1">
    <property type="entry name" value="BETA-N-ACETYLHEXOSAMINIDASE"/>
    <property type="match status" value="1"/>
</dbReference>
<evidence type="ECO:0000259" key="6">
    <source>
        <dbReference type="Pfam" id="PF02838"/>
    </source>
</evidence>
<evidence type="ECO:0000256" key="2">
    <source>
        <dbReference type="ARBA" id="ARBA00022801"/>
    </source>
</evidence>
<keyword evidence="2" id="KW-0378">Hydrolase</keyword>
<dbReference type="GO" id="GO:0005975">
    <property type="term" value="P:carbohydrate metabolic process"/>
    <property type="evidence" value="ECO:0007669"/>
    <property type="project" value="InterPro"/>
</dbReference>
<gene>
    <name evidence="7" type="ORF">KTA_07320</name>
</gene>
<feature type="domain" description="Glycoside hydrolase family 20 catalytic" evidence="5">
    <location>
        <begin position="190"/>
        <end position="350"/>
    </location>
</feature>
<keyword evidence="3" id="KW-0326">Glycosidase</keyword>
<comment type="similarity">
    <text evidence="1">Belongs to the glycosyl hydrolase 20 family.</text>
</comment>
<protein>
    <submittedName>
        <fullName evidence="7">Uncharacterized protein</fullName>
    </submittedName>
</protein>
<organism evidence="7">
    <name type="scientific">Thermogemmatispora argillosa</name>
    <dbReference type="NCBI Taxonomy" id="2045280"/>
    <lineage>
        <taxon>Bacteria</taxon>
        <taxon>Bacillati</taxon>
        <taxon>Chloroflexota</taxon>
        <taxon>Ktedonobacteria</taxon>
        <taxon>Thermogemmatisporales</taxon>
        <taxon>Thermogemmatisporaceae</taxon>
        <taxon>Thermogemmatispora</taxon>
    </lineage>
</organism>
<reference evidence="7" key="1">
    <citation type="submission" date="2018-12" db="EMBL/GenBank/DDBJ databases">
        <title>Novel natural products biosynthetic potential of the class Ktedonobacteria.</title>
        <authorList>
            <person name="Zheng Y."/>
            <person name="Saitou A."/>
            <person name="Wang C.M."/>
            <person name="Toyoda A."/>
            <person name="Minakuchi Y."/>
            <person name="Sekiguchi Y."/>
            <person name="Ueda K."/>
            <person name="Takano H."/>
            <person name="Sakai Y."/>
            <person name="Yokota A."/>
            <person name="Yabe S."/>
        </authorList>
    </citation>
    <scope>NUCLEOTIDE SEQUENCE</scope>
    <source>
        <strain evidence="7">A3-2</strain>
    </source>
</reference>
<dbReference type="EMBL" id="AP019377">
    <property type="protein sequence ID" value="BBH92533.1"/>
    <property type="molecule type" value="Genomic_DNA"/>
</dbReference>
<name>A0A455SVT1_9CHLR</name>
<proteinExistence type="inferred from homology"/>
<evidence type="ECO:0000256" key="3">
    <source>
        <dbReference type="ARBA" id="ARBA00023295"/>
    </source>
</evidence>
<dbReference type="SUPFAM" id="SSF51445">
    <property type="entry name" value="(Trans)glycosidases"/>
    <property type="match status" value="1"/>
</dbReference>
<dbReference type="CDD" id="cd06564">
    <property type="entry name" value="GH20_DspB_LnbB-like"/>
    <property type="match status" value="1"/>
</dbReference>